<dbReference type="Gene3D" id="3.40.630.30">
    <property type="match status" value="1"/>
</dbReference>
<name>A0A7R7IDA2_9FIRM</name>
<evidence type="ECO:0000259" key="1">
    <source>
        <dbReference type="PROSITE" id="PS51186"/>
    </source>
</evidence>
<evidence type="ECO:0000313" key="2">
    <source>
        <dbReference type="EMBL" id="BCN30829.1"/>
    </source>
</evidence>
<accession>A0A7R7IDA2</accession>
<gene>
    <name evidence="2" type="ORF">bsdtb5_21240</name>
</gene>
<dbReference type="InterPro" id="IPR016181">
    <property type="entry name" value="Acyl_CoA_acyltransferase"/>
</dbReference>
<dbReference type="GO" id="GO:0008080">
    <property type="term" value="F:N-acetyltransferase activity"/>
    <property type="evidence" value="ECO:0007669"/>
    <property type="project" value="TreeGrafter"/>
</dbReference>
<dbReference type="EMBL" id="AP024169">
    <property type="protein sequence ID" value="BCN30829.1"/>
    <property type="molecule type" value="Genomic_DNA"/>
</dbReference>
<dbReference type="InterPro" id="IPR000182">
    <property type="entry name" value="GNAT_dom"/>
</dbReference>
<proteinExistence type="predicted"/>
<dbReference type="PROSITE" id="PS51186">
    <property type="entry name" value="GNAT"/>
    <property type="match status" value="1"/>
</dbReference>
<evidence type="ECO:0000313" key="3">
    <source>
        <dbReference type="Proteomes" id="UP000595897"/>
    </source>
</evidence>
<organism evidence="2 3">
    <name type="scientific">Anaeromicropila herbilytica</name>
    <dbReference type="NCBI Taxonomy" id="2785025"/>
    <lineage>
        <taxon>Bacteria</taxon>
        <taxon>Bacillati</taxon>
        <taxon>Bacillota</taxon>
        <taxon>Clostridia</taxon>
        <taxon>Lachnospirales</taxon>
        <taxon>Lachnospiraceae</taxon>
        <taxon>Anaeromicropila</taxon>
    </lineage>
</organism>
<dbReference type="Pfam" id="PF00583">
    <property type="entry name" value="Acetyltransf_1"/>
    <property type="match status" value="1"/>
</dbReference>
<keyword evidence="3" id="KW-1185">Reference proteome</keyword>
<protein>
    <recommendedName>
        <fullName evidence="1">N-acetyltransferase domain-containing protein</fullName>
    </recommendedName>
</protein>
<sequence>MEYRRANRDDVDLLVHNRIEFVTSIRKISDIEGFQSRTRQYLEEHIDKDDMIVFIAIDNNQIVSSCMVCIVQTVPKPSCPNGISAELLNVYTLNEYRRNGYAEKLIHMLIQEVKSLGVEKIVLDYTDMGLPLYEKLGFKPLHNQMQLSLEKN</sequence>
<dbReference type="RefSeq" id="WP_271716023.1">
    <property type="nucleotide sequence ID" value="NZ_AP024169.1"/>
</dbReference>
<dbReference type="CDD" id="cd04301">
    <property type="entry name" value="NAT_SF"/>
    <property type="match status" value="1"/>
</dbReference>
<dbReference type="KEGG" id="ahb:bsdtb5_21240"/>
<dbReference type="Proteomes" id="UP000595897">
    <property type="component" value="Chromosome"/>
</dbReference>
<dbReference type="PANTHER" id="PTHR13355">
    <property type="entry name" value="GLUCOSAMINE 6-PHOSPHATE N-ACETYLTRANSFERASE"/>
    <property type="match status" value="1"/>
</dbReference>
<feature type="domain" description="N-acetyltransferase" evidence="1">
    <location>
        <begin position="1"/>
        <end position="152"/>
    </location>
</feature>
<reference evidence="2 3" key="1">
    <citation type="submission" date="2020-11" db="EMBL/GenBank/DDBJ databases">
        <title>Draft genome sequencing of a Lachnospiraceae strain isolated from anoxic soil subjected to BSD treatment.</title>
        <authorList>
            <person name="Uek A."/>
            <person name="Tonouchi A."/>
        </authorList>
    </citation>
    <scope>NUCLEOTIDE SEQUENCE [LARGE SCALE GENOMIC DNA]</scope>
    <source>
        <strain evidence="2 3">TB5</strain>
    </source>
</reference>
<dbReference type="SUPFAM" id="SSF55729">
    <property type="entry name" value="Acyl-CoA N-acyltransferases (Nat)"/>
    <property type="match status" value="1"/>
</dbReference>
<dbReference type="InterPro" id="IPR039143">
    <property type="entry name" value="GNPNAT1-like"/>
</dbReference>
<dbReference type="AlphaFoldDB" id="A0A7R7IDA2"/>